<reference evidence="1 2" key="1">
    <citation type="submission" date="2024-07" db="EMBL/GenBank/DDBJ databases">
        <title>Characterization of a bacterium isolated from hydrolysated instant sea cucumber by whole-genome sequencing and metabolomics.</title>
        <authorList>
            <person name="Luo X."/>
            <person name="Zhang Z."/>
            <person name="Zheng Z."/>
            <person name="Zhang W."/>
            <person name="Ming T."/>
            <person name="Jiao L."/>
            <person name="Su X."/>
            <person name="Kong F."/>
            <person name="Xu J."/>
        </authorList>
    </citation>
    <scope>NUCLEOTIDE SEQUENCE [LARGE SCALE GENOMIC DNA]</scope>
    <source>
        <strain evidence="1 2">XL-2024</strain>
    </source>
</reference>
<evidence type="ECO:0000313" key="1">
    <source>
        <dbReference type="EMBL" id="MEX3746544.1"/>
    </source>
</evidence>
<proteinExistence type="predicted"/>
<organism evidence="1 2">
    <name type="scientific">Lysinibacillus xylanilyticus</name>
    <dbReference type="NCBI Taxonomy" id="582475"/>
    <lineage>
        <taxon>Bacteria</taxon>
        <taxon>Bacillati</taxon>
        <taxon>Bacillota</taxon>
        <taxon>Bacilli</taxon>
        <taxon>Bacillales</taxon>
        <taxon>Bacillaceae</taxon>
        <taxon>Lysinibacillus</taxon>
    </lineage>
</organism>
<sequence>MKNEDSLYFDIYRKANFDKLIKVFTSAAGSFPVKADMQINLGKYLELYLGTAGTYDGSQRKWQSTYTPGIELGVMSKSEHSTIYELSPLAKALLKSEITSDEYLTIYFLNFVQLINSKFISPLEEVLLVLSAQPIIDKEDIKAISNFRLSQRTTDNQDQIANSLLTRLVNAKILKIVNETRGSKTYSIGDKYSIDDLLKNLNKFNGSVSNYEKLEQSDFLALISQPNKLIYKYSL</sequence>
<evidence type="ECO:0000313" key="2">
    <source>
        <dbReference type="Proteomes" id="UP001558534"/>
    </source>
</evidence>
<gene>
    <name evidence="1" type="ORF">AB1300_15580</name>
</gene>
<dbReference type="EMBL" id="JBFRHK010000009">
    <property type="protein sequence ID" value="MEX3746544.1"/>
    <property type="molecule type" value="Genomic_DNA"/>
</dbReference>
<protein>
    <submittedName>
        <fullName evidence="1">Uncharacterized protein</fullName>
    </submittedName>
</protein>
<name>A0ABV3W0G8_9BACI</name>
<keyword evidence="2" id="KW-1185">Reference proteome</keyword>
<accession>A0ABV3W0G8</accession>
<comment type="caution">
    <text evidence="1">The sequence shown here is derived from an EMBL/GenBank/DDBJ whole genome shotgun (WGS) entry which is preliminary data.</text>
</comment>
<dbReference type="RefSeq" id="WP_368637174.1">
    <property type="nucleotide sequence ID" value="NZ_JBFRHK010000009.1"/>
</dbReference>
<dbReference type="Proteomes" id="UP001558534">
    <property type="component" value="Unassembled WGS sequence"/>
</dbReference>